<organism evidence="1 2">
    <name type="scientific">Rhodospira trueperi</name>
    <dbReference type="NCBI Taxonomy" id="69960"/>
    <lineage>
        <taxon>Bacteria</taxon>
        <taxon>Pseudomonadati</taxon>
        <taxon>Pseudomonadota</taxon>
        <taxon>Alphaproteobacteria</taxon>
        <taxon>Rhodospirillales</taxon>
        <taxon>Rhodospirillaceae</taxon>
        <taxon>Rhodospira</taxon>
    </lineage>
</organism>
<gene>
    <name evidence="1" type="ORF">SAMN05421720_101642</name>
</gene>
<evidence type="ECO:0000313" key="1">
    <source>
        <dbReference type="EMBL" id="SDD81831.1"/>
    </source>
</evidence>
<dbReference type="OrthoDB" id="583539at2"/>
<proteinExistence type="predicted"/>
<dbReference type="RefSeq" id="WP_092781887.1">
    <property type="nucleotide sequence ID" value="NZ_FNAP01000001.1"/>
</dbReference>
<dbReference type="EMBL" id="FNAP01000001">
    <property type="protein sequence ID" value="SDD81831.1"/>
    <property type="molecule type" value="Genomic_DNA"/>
</dbReference>
<name>A0A1G6XV31_9PROT</name>
<dbReference type="STRING" id="69960.SAMN05421720_101642"/>
<evidence type="ECO:0000313" key="2">
    <source>
        <dbReference type="Proteomes" id="UP000199412"/>
    </source>
</evidence>
<dbReference type="AlphaFoldDB" id="A0A1G6XV31"/>
<reference evidence="1 2" key="1">
    <citation type="submission" date="2016-10" db="EMBL/GenBank/DDBJ databases">
        <authorList>
            <person name="de Groot N.N."/>
        </authorList>
    </citation>
    <scope>NUCLEOTIDE SEQUENCE [LARGE SCALE GENOMIC DNA]</scope>
    <source>
        <strain evidence="1 2">ATCC 700224</strain>
    </source>
</reference>
<dbReference type="Proteomes" id="UP000199412">
    <property type="component" value="Unassembled WGS sequence"/>
</dbReference>
<protein>
    <submittedName>
        <fullName evidence="1">Uncharacterized protein</fullName>
    </submittedName>
</protein>
<keyword evidence="2" id="KW-1185">Reference proteome</keyword>
<sequence>MNHVLTAADLLAGAGRTHRIEVPAALLPDADANANAAAGTVDLRPLTVRDVQRITAAAKEQKVLTSVLMVQQALVEPALTVDQVSALPAGLVRFLVGEVNRISGLAMGEDDLEATVRAPLARACFTLSREFGWTPEECAGLTLGQVLLYLEMLGRGETPEGLP</sequence>
<accession>A0A1G6XV31</accession>